<feature type="signal peptide" evidence="15">
    <location>
        <begin position="1"/>
        <end position="22"/>
    </location>
</feature>
<dbReference type="Proteomes" id="UP000694386">
    <property type="component" value="Unplaced"/>
</dbReference>
<dbReference type="InterPro" id="IPR048290">
    <property type="entry name" value="ZP_chr"/>
</dbReference>
<dbReference type="GO" id="GO:0045087">
    <property type="term" value="P:innate immune response"/>
    <property type="evidence" value="ECO:0007669"/>
    <property type="project" value="UniProtKB-KW"/>
</dbReference>
<keyword evidence="9" id="KW-0391">Immunity</keyword>
<evidence type="ECO:0000256" key="8">
    <source>
        <dbReference type="ARBA" id="ARBA00022729"/>
    </source>
</evidence>
<evidence type="ECO:0000256" key="13">
    <source>
        <dbReference type="ARBA" id="ARBA00023288"/>
    </source>
</evidence>
<keyword evidence="5" id="KW-0245">EGF-like domain</keyword>
<dbReference type="PANTHER" id="PTHR14002:SF16">
    <property type="entry name" value="PANCREATIC SECRETORY GRANULE MEMBRANE MAJOR GLYCOPROTEIN GP2"/>
    <property type="match status" value="1"/>
</dbReference>
<evidence type="ECO:0000256" key="9">
    <source>
        <dbReference type="ARBA" id="ARBA00022859"/>
    </source>
</evidence>
<evidence type="ECO:0000256" key="15">
    <source>
        <dbReference type="SAM" id="SignalP"/>
    </source>
</evidence>
<keyword evidence="10 14" id="KW-0472">Membrane</keyword>
<dbReference type="Gene3D" id="2.60.40.4100">
    <property type="entry name" value="Zona pellucida, ZP-C domain"/>
    <property type="match status" value="1"/>
</dbReference>
<reference evidence="17" key="2">
    <citation type="submission" date="2025-09" db="UniProtKB">
        <authorList>
            <consortium name="Ensembl"/>
        </authorList>
    </citation>
    <scope>IDENTIFICATION</scope>
</reference>
<reference evidence="17" key="1">
    <citation type="submission" date="2025-08" db="UniProtKB">
        <authorList>
            <consortium name="Ensembl"/>
        </authorList>
    </citation>
    <scope>IDENTIFICATION</scope>
</reference>
<evidence type="ECO:0000256" key="4">
    <source>
        <dbReference type="ARBA" id="ARBA00022525"/>
    </source>
</evidence>
<feature type="domain" description="ZP" evidence="16">
    <location>
        <begin position="177"/>
        <end position="433"/>
    </location>
</feature>
<dbReference type="PROSITE" id="PS51034">
    <property type="entry name" value="ZP_2"/>
    <property type="match status" value="1"/>
</dbReference>
<dbReference type="PRINTS" id="PR00023">
    <property type="entry name" value="ZPELLUCIDA"/>
</dbReference>
<evidence type="ECO:0000256" key="3">
    <source>
        <dbReference type="ARBA" id="ARBA00022475"/>
    </source>
</evidence>
<dbReference type="Gene3D" id="2.60.40.3210">
    <property type="entry name" value="Zona pellucida, ZP-N domain"/>
    <property type="match status" value="1"/>
</dbReference>
<dbReference type="PROSITE" id="PS00682">
    <property type="entry name" value="ZP_1"/>
    <property type="match status" value="1"/>
</dbReference>
<dbReference type="InterPro" id="IPR055356">
    <property type="entry name" value="ZP-N"/>
</dbReference>
<dbReference type="GO" id="GO:0005576">
    <property type="term" value="C:extracellular region"/>
    <property type="evidence" value="ECO:0007669"/>
    <property type="project" value="UniProtKB-SubCell"/>
</dbReference>
<keyword evidence="6" id="KW-0399">Innate immunity</keyword>
<evidence type="ECO:0000256" key="11">
    <source>
        <dbReference type="ARBA" id="ARBA00023157"/>
    </source>
</evidence>
<evidence type="ECO:0000256" key="12">
    <source>
        <dbReference type="ARBA" id="ARBA00023180"/>
    </source>
</evidence>
<dbReference type="SMART" id="SM00241">
    <property type="entry name" value="ZP"/>
    <property type="match status" value="1"/>
</dbReference>
<organism evidence="17 18">
    <name type="scientific">Cricetulus griseus</name>
    <name type="common">Chinese hamster</name>
    <name type="synonym">Cricetulus barabensis griseus</name>
    <dbReference type="NCBI Taxonomy" id="10029"/>
    <lineage>
        <taxon>Eukaryota</taxon>
        <taxon>Metazoa</taxon>
        <taxon>Chordata</taxon>
        <taxon>Craniata</taxon>
        <taxon>Vertebrata</taxon>
        <taxon>Euteleostomi</taxon>
        <taxon>Mammalia</taxon>
        <taxon>Eutheria</taxon>
        <taxon>Euarchontoglires</taxon>
        <taxon>Glires</taxon>
        <taxon>Rodentia</taxon>
        <taxon>Myomorpha</taxon>
        <taxon>Muroidea</taxon>
        <taxon>Cricetidae</taxon>
        <taxon>Cricetinae</taxon>
        <taxon>Cricetulus</taxon>
    </lineage>
</organism>
<keyword evidence="14" id="KW-0812">Transmembrane</keyword>
<dbReference type="InterPro" id="IPR001507">
    <property type="entry name" value="ZP_dom"/>
</dbReference>
<keyword evidence="4" id="KW-0964">Secreted</keyword>
<name>A0A8C2MTW9_CRIGR</name>
<dbReference type="Pfam" id="PF23344">
    <property type="entry name" value="ZP-N"/>
    <property type="match status" value="1"/>
</dbReference>
<dbReference type="AlphaFoldDB" id="A0A8C2MTW9"/>
<dbReference type="GO" id="GO:0098552">
    <property type="term" value="C:side of membrane"/>
    <property type="evidence" value="ECO:0007669"/>
    <property type="project" value="UniProtKB-KW"/>
</dbReference>
<keyword evidence="11" id="KW-1015">Disulfide bond</keyword>
<keyword evidence="3" id="KW-1003">Cell membrane</keyword>
<feature type="chain" id="PRO_5034296467" description="ZP domain-containing protein" evidence="15">
    <location>
        <begin position="23"/>
        <end position="482"/>
    </location>
</feature>
<proteinExistence type="predicted"/>
<dbReference type="InterPro" id="IPR055355">
    <property type="entry name" value="ZP-C"/>
</dbReference>
<evidence type="ECO:0000256" key="1">
    <source>
        <dbReference type="ARBA" id="ARBA00004303"/>
    </source>
</evidence>
<evidence type="ECO:0000256" key="6">
    <source>
        <dbReference type="ARBA" id="ARBA00022588"/>
    </source>
</evidence>
<dbReference type="InterPro" id="IPR042235">
    <property type="entry name" value="ZP-C_dom"/>
</dbReference>
<keyword evidence="12" id="KW-0325">Glycoprotein</keyword>
<evidence type="ECO:0000313" key="17">
    <source>
        <dbReference type="Ensembl" id="ENSCGRP00001023928.1"/>
    </source>
</evidence>
<dbReference type="PANTHER" id="PTHR14002">
    <property type="entry name" value="ENDOGLIN/TGF-BETA RECEPTOR TYPE III"/>
    <property type="match status" value="1"/>
</dbReference>
<evidence type="ECO:0000256" key="2">
    <source>
        <dbReference type="ARBA" id="ARBA00004613"/>
    </source>
</evidence>
<sequence length="482" mass="53817">MKRMVGCDLLWLAVASCVLTLASPSTIQEGECLLTRDPRCSATFRECEQREGAEKVTWVGSRNKEISHFCQSLGPAWLTCLFPLCSTGIRSSCHCHLIFYKEWMSERVGSGGRRPALLCILILFLCLFPLDPSTAPKDCGITCRPEEECVLQDGNWTCVCSQGLNVSDIQSLQPELDCGPNEIKVYLDKCLLGGLGFKENIVAYLNDRNCREIMQNEPNNWVSITSPVVASACGNILENNGTHAIYRNTLSLATDFIIRDFLVNVNFQCTYPLDMKTSLQIALQPIVSSLNIDVSGEGEFTVRMALFQDQSYTHPYEGAKVVLPVESLLYVGAILEKGDTSRFKLLLRNCYATPTNDRNDPVKYFIIRDSCPNQRDSTINVEENGVSSESRFSVQMFMFSGNYDLVFLHCEVYLCDSTKEECEPTCSTSQLRRNGPGINLAQVLDLGPIAKTARHLTHVSCVSGFLMAWPMLFLPVFLAQLF</sequence>
<evidence type="ECO:0000256" key="5">
    <source>
        <dbReference type="ARBA" id="ARBA00022536"/>
    </source>
</evidence>
<feature type="transmembrane region" description="Helical" evidence="14">
    <location>
        <begin position="462"/>
        <end position="481"/>
    </location>
</feature>
<dbReference type="FunFam" id="2.60.40.3210:FF:000003">
    <property type="entry name" value="Glycoprotein 2"/>
    <property type="match status" value="1"/>
</dbReference>
<evidence type="ECO:0000256" key="10">
    <source>
        <dbReference type="ARBA" id="ARBA00023136"/>
    </source>
</evidence>
<evidence type="ECO:0000259" key="16">
    <source>
        <dbReference type="PROSITE" id="PS51034"/>
    </source>
</evidence>
<keyword evidence="8 15" id="KW-0732">Signal</keyword>
<evidence type="ECO:0000256" key="7">
    <source>
        <dbReference type="ARBA" id="ARBA00022622"/>
    </source>
</evidence>
<dbReference type="Pfam" id="PF00100">
    <property type="entry name" value="Zona_pellucida"/>
    <property type="match status" value="1"/>
</dbReference>
<dbReference type="GO" id="GO:0016324">
    <property type="term" value="C:apical plasma membrane"/>
    <property type="evidence" value="ECO:0007669"/>
    <property type="project" value="UniProtKB-SubCell"/>
</dbReference>
<keyword evidence="7" id="KW-0336">GPI-anchor</keyword>
<keyword evidence="13" id="KW-0449">Lipoprotein</keyword>
<protein>
    <recommendedName>
        <fullName evidence="16">ZP domain-containing protein</fullName>
    </recommendedName>
</protein>
<comment type="subcellular location">
    <subcellularLocation>
        <location evidence="1">Apical cell membrane</location>
        <topology evidence="1">Lipid-anchor</topology>
        <topology evidence="1">GPI-anchor</topology>
    </subcellularLocation>
    <subcellularLocation>
        <location evidence="2">Secreted</location>
    </subcellularLocation>
</comment>
<evidence type="ECO:0000256" key="14">
    <source>
        <dbReference type="SAM" id="Phobius"/>
    </source>
</evidence>
<keyword evidence="14" id="KW-1133">Transmembrane helix</keyword>
<dbReference type="InterPro" id="IPR017977">
    <property type="entry name" value="ZP_dom_CS"/>
</dbReference>
<dbReference type="Ensembl" id="ENSCGRT00001028174.1">
    <property type="protein sequence ID" value="ENSCGRP00001023928.1"/>
    <property type="gene ID" value="ENSCGRG00001022003.1"/>
</dbReference>
<dbReference type="FunFam" id="2.60.40.4100:FF:000001">
    <property type="entry name" value="alpha-tectorin isoform X1"/>
    <property type="match status" value="1"/>
</dbReference>
<accession>A0A8C2MTW9</accession>
<evidence type="ECO:0000313" key="18">
    <source>
        <dbReference type="Proteomes" id="UP000694386"/>
    </source>
</evidence>